<sequence>MSETPVAKLFKNGASQSVRLPAEFRLEGEEVYVTRDDTTGDVVLSKRPGAKAWSDFFALRHSIDVPADFMAERPLNVAPKARGVLDDDDSADDDADL</sequence>
<dbReference type="InterPro" id="IPR037914">
    <property type="entry name" value="SpoVT-AbrB_sf"/>
</dbReference>
<evidence type="ECO:0000313" key="2">
    <source>
        <dbReference type="EMBL" id="ACV34663.1"/>
    </source>
</evidence>
<name>C7RSF0_ACCRE</name>
<dbReference type="eggNOG" id="COG4456">
    <property type="taxonomic scope" value="Bacteria"/>
</dbReference>
<accession>C7RSF0</accession>
<dbReference type="OrthoDB" id="9810009at2"/>
<dbReference type="EMBL" id="CP001715">
    <property type="protein sequence ID" value="ACV34663.1"/>
    <property type="molecule type" value="Genomic_DNA"/>
</dbReference>
<dbReference type="AlphaFoldDB" id="C7RSF0"/>
<evidence type="ECO:0000259" key="1">
    <source>
        <dbReference type="Pfam" id="PF04014"/>
    </source>
</evidence>
<reference evidence="2" key="1">
    <citation type="submission" date="2009-08" db="EMBL/GenBank/DDBJ databases">
        <authorList>
            <consortium name="US DOE Joint Genome Institute"/>
            <person name="Lucas S."/>
            <person name="Copeland A."/>
            <person name="Lapidus A."/>
            <person name="Glavina del Rio T."/>
            <person name="Dalin E."/>
            <person name="Tice H."/>
            <person name="Bruce D."/>
            <person name="Barry K."/>
            <person name="Pitluck S."/>
            <person name="Lowry S."/>
            <person name="Larimer F."/>
            <person name="Land M."/>
            <person name="Hauser L."/>
            <person name="Kyrpides N."/>
            <person name="Ivanova N."/>
            <person name="McMahon K.D."/>
            <person name="Hugenholtz P."/>
        </authorList>
    </citation>
    <scope>NUCLEOTIDE SEQUENCE</scope>
    <source>
        <strain evidence="2">UW-1</strain>
    </source>
</reference>
<dbReference type="Gene3D" id="2.10.260.10">
    <property type="match status" value="1"/>
</dbReference>
<proteinExistence type="predicted"/>
<dbReference type="HOGENOM" id="CLU_162018_1_0_4"/>
<feature type="domain" description="SpoVT-AbrB" evidence="1">
    <location>
        <begin position="10"/>
        <end position="47"/>
    </location>
</feature>
<dbReference type="SUPFAM" id="SSF89447">
    <property type="entry name" value="AbrB/MazE/MraZ-like"/>
    <property type="match status" value="1"/>
</dbReference>
<dbReference type="STRING" id="522306.CAP2UW1_1339"/>
<dbReference type="InterPro" id="IPR007159">
    <property type="entry name" value="SpoVT-AbrB_dom"/>
</dbReference>
<gene>
    <name evidence="2" type="ordered locus">CAP2UW1_1339</name>
</gene>
<protein>
    <submittedName>
        <fullName evidence="2">SpoVT/AbrB domain protein</fullName>
    </submittedName>
</protein>
<organism evidence="2">
    <name type="scientific">Accumulibacter regalis</name>
    <dbReference type="NCBI Taxonomy" id="522306"/>
    <lineage>
        <taxon>Bacteria</taxon>
        <taxon>Pseudomonadati</taxon>
        <taxon>Pseudomonadota</taxon>
        <taxon>Betaproteobacteria</taxon>
        <taxon>Candidatus Accumulibacter</taxon>
    </lineage>
</organism>
<dbReference type="GO" id="GO:0003677">
    <property type="term" value="F:DNA binding"/>
    <property type="evidence" value="ECO:0007669"/>
    <property type="project" value="InterPro"/>
</dbReference>
<reference evidence="2" key="2">
    <citation type="submission" date="2009-09" db="EMBL/GenBank/DDBJ databases">
        <title>Complete sequence of chromosome of Candidatus Accumulibacter phosphatis clade IIA str. UW-1.</title>
        <authorList>
            <consortium name="US DOE Joint Genome Institute"/>
            <person name="Martin H.G."/>
            <person name="Ivanova N."/>
            <person name="Kunin V."/>
            <person name="Warnecke F."/>
            <person name="Barry K."/>
            <person name="He S."/>
            <person name="Salamov A."/>
            <person name="Szeto E."/>
            <person name="Dalin E."/>
            <person name="Pangilinan J.L."/>
            <person name="Lapidus A."/>
            <person name="Lowry S."/>
            <person name="Kyrpides N.C."/>
            <person name="McMahon K.D."/>
            <person name="Hugenholtz P."/>
        </authorList>
    </citation>
    <scope>NUCLEOTIDE SEQUENCE [LARGE SCALE GENOMIC DNA]</scope>
    <source>
        <strain evidence="2">UW-1</strain>
    </source>
</reference>
<dbReference type="KEGG" id="app:CAP2UW1_1339"/>
<dbReference type="Pfam" id="PF04014">
    <property type="entry name" value="MazE_antitoxin"/>
    <property type="match status" value="1"/>
</dbReference>